<evidence type="ECO:0000256" key="1">
    <source>
        <dbReference type="ARBA" id="ARBA00009387"/>
    </source>
</evidence>
<geneLocation type="plasmid" evidence="4 5">
    <name>pTi6.2</name>
</geneLocation>
<gene>
    <name evidence="4" type="ORF">PR018_26000</name>
</gene>
<dbReference type="Proteomes" id="UP000318939">
    <property type="component" value="Plasmid pTi6.2"/>
</dbReference>
<feature type="signal peptide" evidence="2">
    <location>
        <begin position="1"/>
        <end position="22"/>
    </location>
</feature>
<protein>
    <submittedName>
        <fullName evidence="4">Type IV secretion system lytic transglycosylase VirB1</fullName>
    </submittedName>
</protein>
<organism evidence="4 5">
    <name type="scientific">Rhizobium rhododendri</name>
    <dbReference type="NCBI Taxonomy" id="2506430"/>
    <lineage>
        <taxon>Bacteria</taxon>
        <taxon>Pseudomonadati</taxon>
        <taxon>Pseudomonadota</taxon>
        <taxon>Alphaproteobacteria</taxon>
        <taxon>Hyphomicrobiales</taxon>
        <taxon>Rhizobiaceae</taxon>
        <taxon>Rhizobium/Agrobacterium group</taxon>
        <taxon>Rhizobium</taxon>
    </lineage>
</organism>
<keyword evidence="5" id="KW-1185">Reference proteome</keyword>
<dbReference type="NCBIfam" id="NF010438">
    <property type="entry name" value="PRK13864.1"/>
    <property type="match status" value="1"/>
</dbReference>
<accession>A0ABY8IR03</accession>
<dbReference type="EMBL" id="CP117269">
    <property type="protein sequence ID" value="WFS26143.1"/>
    <property type="molecule type" value="Genomic_DNA"/>
</dbReference>
<sequence>MLKTTGGFSTVLWALMIQPAAAAPLSLMTFDRYAQECGPSVASSTLAAIAKVESQLDPLAMHDNTTGETLHWNEQARAIRSASDRLQAGHSIDVGLMQINSANFSTLRLSIGEAFEPCPSLSAAARILVKSYRGGTTTKERQQSLRQALSMYNTGDPQDGFANGYVRRVEVAAQQLVPALSDVSKNENGDDRMEETWNVWETYDQQRLPSVPPDLRGSDPPVSEHKNQILLDLKDGGA</sequence>
<feature type="domain" description="Transglycosylase SLT" evidence="3">
    <location>
        <begin position="36"/>
        <end position="167"/>
    </location>
</feature>
<dbReference type="InterPro" id="IPR023346">
    <property type="entry name" value="Lysozyme-like_dom_sf"/>
</dbReference>
<keyword evidence="2" id="KW-0732">Signal</keyword>
<dbReference type="Gene3D" id="1.10.530.10">
    <property type="match status" value="1"/>
</dbReference>
<comment type="similarity">
    <text evidence="1">Belongs to the virb1 family.</text>
</comment>
<reference evidence="4" key="2">
    <citation type="journal article" date="2023" name="MicrobiologyOpen">
        <title>Genomics of the tumorigenes clade of the family Rhizobiaceae and description of Rhizobium rhododendri sp. nov.</title>
        <authorList>
            <person name="Kuzmanovic N."/>
            <person name="diCenzo G.C."/>
            <person name="Bunk B."/>
            <person name="Sproeer C."/>
            <person name="Fruehling A."/>
            <person name="Neumann-Schaal M."/>
            <person name="Overmann J."/>
            <person name="Smalla K."/>
        </authorList>
    </citation>
    <scope>NUCLEOTIDE SEQUENCE</scope>
    <source>
        <strain evidence="4">Rho-6.2</strain>
        <plasmid evidence="4">pTi6.2</plasmid>
    </source>
</reference>
<reference evidence="4" key="1">
    <citation type="journal article" date="2019" name="Phytopathology">
        <title>A Novel Group of Rhizobium tumorigenes-Like Agrobacteria Associated with Crown Gall Disease of Rhododendron and Blueberry.</title>
        <authorList>
            <person name="Kuzmanovic N."/>
            <person name="Behrens P."/>
            <person name="Idczak E."/>
            <person name="Wagner S."/>
            <person name="Gotz M."/>
            <person name="Sproer C."/>
            <person name="Bunk B."/>
            <person name="Overmann J."/>
            <person name="Smalla K."/>
        </authorList>
    </citation>
    <scope>NUCLEOTIDE SEQUENCE</scope>
    <source>
        <strain evidence="4">Rho-6.2</strain>
    </source>
</reference>
<evidence type="ECO:0000313" key="4">
    <source>
        <dbReference type="EMBL" id="WFS26143.1"/>
    </source>
</evidence>
<proteinExistence type="inferred from homology"/>
<dbReference type="Pfam" id="PF01464">
    <property type="entry name" value="SLT"/>
    <property type="match status" value="1"/>
</dbReference>
<feature type="chain" id="PRO_5045584008" evidence="2">
    <location>
        <begin position="23"/>
        <end position="238"/>
    </location>
</feature>
<dbReference type="InterPro" id="IPR008258">
    <property type="entry name" value="Transglycosylase_SLT_dom_1"/>
</dbReference>
<evidence type="ECO:0000259" key="3">
    <source>
        <dbReference type="Pfam" id="PF01464"/>
    </source>
</evidence>
<evidence type="ECO:0000313" key="5">
    <source>
        <dbReference type="Proteomes" id="UP000318939"/>
    </source>
</evidence>
<name>A0ABY8IR03_9HYPH</name>
<dbReference type="RefSeq" id="WP_142832336.1">
    <property type="nucleotide sequence ID" value="NZ_CP117269.1"/>
</dbReference>
<evidence type="ECO:0000256" key="2">
    <source>
        <dbReference type="SAM" id="SignalP"/>
    </source>
</evidence>
<keyword evidence="4" id="KW-0614">Plasmid</keyword>
<dbReference type="CDD" id="cd16892">
    <property type="entry name" value="LT_VirB1-like"/>
    <property type="match status" value="1"/>
</dbReference>
<dbReference type="SUPFAM" id="SSF53955">
    <property type="entry name" value="Lysozyme-like"/>
    <property type="match status" value="1"/>
</dbReference>